<accession>A0A6J4S5L0</accession>
<dbReference type="AlphaFoldDB" id="A0A6J4S5L0"/>
<gene>
    <name evidence="2" type="ORF">AVDCRST_MAG25-3274</name>
</gene>
<reference evidence="2" key="1">
    <citation type="submission" date="2020-02" db="EMBL/GenBank/DDBJ databases">
        <authorList>
            <person name="Meier V. D."/>
        </authorList>
    </citation>
    <scope>NUCLEOTIDE SEQUENCE</scope>
    <source>
        <strain evidence="2">AVDCRST_MAG25</strain>
    </source>
</reference>
<name>A0A6J4S5L0_9ACTN</name>
<feature type="compositionally biased region" description="Gly residues" evidence="1">
    <location>
        <begin position="39"/>
        <end position="49"/>
    </location>
</feature>
<proteinExistence type="predicted"/>
<dbReference type="EMBL" id="CADCVI010000223">
    <property type="protein sequence ID" value="CAA9489388.1"/>
    <property type="molecule type" value="Genomic_DNA"/>
</dbReference>
<protein>
    <submittedName>
        <fullName evidence="2">Uncharacterized protein</fullName>
    </submittedName>
</protein>
<organism evidence="2">
    <name type="scientific">uncultured Rubrobacteraceae bacterium</name>
    <dbReference type="NCBI Taxonomy" id="349277"/>
    <lineage>
        <taxon>Bacteria</taxon>
        <taxon>Bacillati</taxon>
        <taxon>Actinomycetota</taxon>
        <taxon>Rubrobacteria</taxon>
        <taxon>Rubrobacterales</taxon>
        <taxon>Rubrobacteraceae</taxon>
        <taxon>environmental samples</taxon>
    </lineage>
</organism>
<feature type="region of interest" description="Disordered" evidence="1">
    <location>
        <begin position="39"/>
        <end position="67"/>
    </location>
</feature>
<evidence type="ECO:0000313" key="2">
    <source>
        <dbReference type="EMBL" id="CAA9489388.1"/>
    </source>
</evidence>
<evidence type="ECO:0000256" key="1">
    <source>
        <dbReference type="SAM" id="MobiDB-lite"/>
    </source>
</evidence>
<sequence>MGGNGSIAMVERRGYGSSSRMFVAAFAVFALALAASCGGASGEGGGQRPAGGQEAPASVDAGLGREPLGEANAPVVLTEYGDYQ</sequence>